<sequence length="299" mass="33394">MIELPNGLHGAYRRRDLIAAVGRYPVRTATEQGQLVAFHRHVVVRRDLANQLRTRAAAALLLAGERAVLTRHTAARMYGCTAADFAPIDVLVPYVRRISRVPGIAVHNGTFTEDDVVEIDGLRLLAPDLVLADLLCRARRPTALACADQMLGGLPEAQRPGFRDSVSRAISAREDIRGTRQARLLLDLATGLPESPFESHLLLMFYDRELPVPVPQYSITTIDGHELYRLDFAWPEYRLAVEYDGYAAHAERKDRDRARDADLAGRGWLVIRATIDDLMAPFRLVSEVREALASRRLSA</sequence>
<dbReference type="Gene3D" id="3.40.960.10">
    <property type="entry name" value="VSR Endonuclease"/>
    <property type="match status" value="1"/>
</dbReference>
<organism evidence="2 3">
    <name type="scientific">Kutzneria buriramensis</name>
    <dbReference type="NCBI Taxonomy" id="1045776"/>
    <lineage>
        <taxon>Bacteria</taxon>
        <taxon>Bacillati</taxon>
        <taxon>Actinomycetota</taxon>
        <taxon>Actinomycetes</taxon>
        <taxon>Pseudonocardiales</taxon>
        <taxon>Pseudonocardiaceae</taxon>
        <taxon>Kutzneria</taxon>
    </lineage>
</organism>
<feature type="domain" description="DUF559" evidence="1">
    <location>
        <begin position="228"/>
        <end position="280"/>
    </location>
</feature>
<dbReference type="InterPro" id="IPR007569">
    <property type="entry name" value="DUF559"/>
</dbReference>
<reference evidence="2 3" key="1">
    <citation type="submission" date="2018-08" db="EMBL/GenBank/DDBJ databases">
        <title>Genomic Encyclopedia of Archaeal and Bacterial Type Strains, Phase II (KMG-II): from individual species to whole genera.</title>
        <authorList>
            <person name="Goeker M."/>
        </authorList>
    </citation>
    <scope>NUCLEOTIDE SEQUENCE [LARGE SCALE GENOMIC DNA]</scope>
    <source>
        <strain evidence="2 3">DSM 45791</strain>
    </source>
</reference>
<dbReference type="EMBL" id="QUNO01000001">
    <property type="protein sequence ID" value="REH55733.1"/>
    <property type="molecule type" value="Genomic_DNA"/>
</dbReference>
<comment type="caution">
    <text evidence="2">The sequence shown here is derived from an EMBL/GenBank/DDBJ whole genome shotgun (WGS) entry which is preliminary data.</text>
</comment>
<proteinExistence type="predicted"/>
<dbReference type="RefSeq" id="WP_246014806.1">
    <property type="nucleotide sequence ID" value="NZ_CP144375.1"/>
</dbReference>
<evidence type="ECO:0000313" key="3">
    <source>
        <dbReference type="Proteomes" id="UP000256269"/>
    </source>
</evidence>
<evidence type="ECO:0000313" key="2">
    <source>
        <dbReference type="EMBL" id="REH55733.1"/>
    </source>
</evidence>
<evidence type="ECO:0000259" key="1">
    <source>
        <dbReference type="Pfam" id="PF04480"/>
    </source>
</evidence>
<dbReference type="Proteomes" id="UP000256269">
    <property type="component" value="Unassembled WGS sequence"/>
</dbReference>
<dbReference type="SUPFAM" id="SSF52980">
    <property type="entry name" value="Restriction endonuclease-like"/>
    <property type="match status" value="1"/>
</dbReference>
<dbReference type="Pfam" id="PF04480">
    <property type="entry name" value="DUF559"/>
    <property type="match status" value="1"/>
</dbReference>
<protein>
    <submittedName>
        <fullName evidence="2">Uncharacterized protein DUF559</fullName>
    </submittedName>
</protein>
<accession>A0A3E0IAG9</accession>
<dbReference type="InterPro" id="IPR011335">
    <property type="entry name" value="Restrct_endonuc-II-like"/>
</dbReference>
<gene>
    <name evidence="2" type="ORF">BCF44_101759</name>
</gene>
<dbReference type="AlphaFoldDB" id="A0A3E0IAG9"/>
<name>A0A3E0IAG9_9PSEU</name>
<keyword evidence="3" id="KW-1185">Reference proteome</keyword>